<organism evidence="4 5">
    <name type="scientific">Bdellovibrio bacteriovorus</name>
    <dbReference type="NCBI Taxonomy" id="959"/>
    <lineage>
        <taxon>Bacteria</taxon>
        <taxon>Pseudomonadati</taxon>
        <taxon>Bdellovibrionota</taxon>
        <taxon>Bdellovibrionia</taxon>
        <taxon>Bdellovibrionales</taxon>
        <taxon>Pseudobdellovibrionaceae</taxon>
        <taxon>Bdellovibrio</taxon>
    </lineage>
</organism>
<dbReference type="InterPro" id="IPR001599">
    <property type="entry name" value="Macroglobln_a2"/>
</dbReference>
<dbReference type="InterPro" id="IPR011625">
    <property type="entry name" value="A2M_N_BRD"/>
</dbReference>
<dbReference type="PANTHER" id="PTHR40094">
    <property type="entry name" value="ALPHA-2-MACROGLOBULIN HOMOLOG"/>
    <property type="match status" value="1"/>
</dbReference>
<dbReference type="Proteomes" id="UP000075320">
    <property type="component" value="Unassembled WGS sequence"/>
</dbReference>
<feature type="domain" description="Alpha-2-macroglobulin" evidence="3">
    <location>
        <begin position="1171"/>
        <end position="1261"/>
    </location>
</feature>
<gene>
    <name evidence="4" type="ORF">AZI86_08070</name>
</gene>
<feature type="domain" description="Alpha-2-macroglobulin bait region" evidence="2">
    <location>
        <begin position="958"/>
        <end position="1113"/>
    </location>
</feature>
<dbReference type="Pfam" id="PF07703">
    <property type="entry name" value="A2M_BRD"/>
    <property type="match status" value="1"/>
</dbReference>
<dbReference type="SMART" id="SM01359">
    <property type="entry name" value="A2M_N_2"/>
    <property type="match status" value="1"/>
</dbReference>
<comment type="similarity">
    <text evidence="1">Belongs to the protease inhibitor I39 (alpha-2-macroglobulin) family. Bacterial alpha-2-macroglobulin subfamily.</text>
</comment>
<proteinExistence type="inferred from homology"/>
<keyword evidence="5" id="KW-1185">Reference proteome</keyword>
<dbReference type="EMBL" id="LUKE01000001">
    <property type="protein sequence ID" value="KYG67518.1"/>
    <property type="molecule type" value="Genomic_DNA"/>
</dbReference>
<evidence type="ECO:0000256" key="1">
    <source>
        <dbReference type="ARBA" id="ARBA00010556"/>
    </source>
</evidence>
<accession>A0A150WT03</accession>
<dbReference type="InterPro" id="IPR021868">
    <property type="entry name" value="Alpha_2_Macroglob_MG3"/>
</dbReference>
<dbReference type="Pfam" id="PF01835">
    <property type="entry name" value="MG2"/>
    <property type="match status" value="1"/>
</dbReference>
<name>A0A150WT03_BDEBC</name>
<reference evidence="4 5" key="1">
    <citation type="submission" date="2016-03" db="EMBL/GenBank/DDBJ databases">
        <authorList>
            <person name="Ploux O."/>
        </authorList>
    </citation>
    <scope>NUCLEOTIDE SEQUENCE [LARGE SCALE GENOMIC DNA]</scope>
    <source>
        <strain evidence="4 5">R0</strain>
    </source>
</reference>
<dbReference type="SMART" id="SM01360">
    <property type="entry name" value="A2M"/>
    <property type="match status" value="1"/>
</dbReference>
<dbReference type="Pfam" id="PF17973">
    <property type="entry name" value="bMG10"/>
    <property type="match status" value="1"/>
</dbReference>
<evidence type="ECO:0000259" key="2">
    <source>
        <dbReference type="SMART" id="SM01359"/>
    </source>
</evidence>
<dbReference type="InterPro" id="IPR051802">
    <property type="entry name" value="YfhM-like"/>
</dbReference>
<dbReference type="InterPro" id="IPR002890">
    <property type="entry name" value="MG2"/>
</dbReference>
<evidence type="ECO:0000313" key="5">
    <source>
        <dbReference type="Proteomes" id="UP000075320"/>
    </source>
</evidence>
<comment type="caution">
    <text evidence="4">The sequence shown here is derived from an EMBL/GenBank/DDBJ whole genome shotgun (WGS) entry which is preliminary data.</text>
</comment>
<sequence>MLNALLAFSVSLVIAQEKVQVKNVTPQGYVKSVDQIRIEFAKPMVKFGEINLAFPAKSNCFQGGQGRWVDTRNWVYDFKETLPGGKSCGISVGDKDFKFNTGGSHIVSVFPRQYRPIEPDQNFILILDSPVKKDTVAKGAYFVVAGLGDRIPLQVVEGSEANKVKAAAEKEYKYEDEELKKKYWIVVKSSRLFPPQAEVSLVWGKEVQSESGSTSPEPENFAFTVVEPFKASFSCEREAANKPCVPILGFRLSFSGSISTADAKKIYLEGADKNKIYASGLDDPKDRTTLLEFKGPYPQKAEYQLVIPSGLKDENGRELSNKAQFPLKVKTGEDPALLKFSASFGLLEAGPEAAIAVTLRRVEKSLSTQFMGWTGQLTADKFAQILKVLNEIENNPYDSTRLKSMKSFPAKKIQVQKPLKASDVEVVGIPLKENGFYAVEIESPLLGQSLLDKKTPYFVRTAALVTSMTTHVKYNDDEAWVWVTRLQDAHVVDGAKIKIYDVKGQEVAQGISGAQGMARLKFNKPVSKLPNISEGRYTSGFFVVAEKGNDFTFTHSSWDNGIENWRFQLGLYGGDSGVIGHAILDRTLFRPEEKLSAKILIRKTAEKGLSLPSGKEWPSKVSFNHESGVQNFDLPLKWNKKTGVALVNWALPAGIKMGSWSMTLKVPKGSSDLNVGQFSVDAFRIPLMQVQIQGQPEYMLEKNIALQSQVRYFSGGAAPNLPIKVRWSVEPDGFVPQDSDLQDYSFANGSVKEGVFRSGEDEGARHIPQAGTLEVKTNDQGVADIKINSIKYSAGPQRLRAEVEYKDPNGEIKNSVRSFGLWPSQLVLGIKTKSWWATQSSVEFEVVALDVMQKPQVGQKVQVDLYTSNYYSHRKRLVGGFYAYEDFTENKKIGELCRGETNAQGLFSCVGQSKVSGSVLAVVRSKDSKGRESFARVNQWIVKPGENQWFGSDDHDRADLIPFRKSYDPGEVAELQLRTPFPEAKVLVTVERDSILYSEVIDVKGDRPVIKVPIKKEYAPNVVISAFAVRGRLNGPKPTALIDLGKPSMKLGMANVRVGLKENTLKVSVQSDRKTYKARDKSQITVKVQDFKGRPAANGEVVLVAVDEGLLELRDNKSWNLLQEMMKMREHRMEFATAQTLVIGRRHFGLKALPIGGDGGGGLRRELFDSLLYWNPSVKLNAQGEAKVEVPLNDSTTSFRIVAIATQGLDEFGTGWTSIQSSQDIMIMPGLAGVARQGDDFAAGFTVRNATKEKQQIAVSLKTLPDVSGFGVQMVSLSPGESKEVQWNIKVPVTASLDYIVTAKTPQGKFLDEIKKAQKVLPVRVARVYQSEWGQWPEFSKLSLQAPEGASQKSLVFEVSEGLGGSTTGLKEYWENYYYNCLEQQVSKAVSLKDKKLWSQISAKFGSYLDSNGLLKYFPSSTEGSVILTAYVLSVANEAGLEIDDGIEDRMLYALSQYAEGRLKTNDFSYADGNLRKVMVFEALSRHRRLNLDLLTSIEYLPSQWPLHTLVEWYQILLWEKDAPNRAKELQNLESILRNKFYFSAKRLQLRDEGLEKMPWMMRDTESALIRLVLTTMSQESWQSDVPRLYSGLISRQENGNWQTTTNNAWGRVMMDKVKQKYSKDKVEGSFSFKLGTQTATHSWAKAQEGAYELPWQTENLTTWNQQGAGKPWITVSVKAAVPVTKPIFAGFNVEKTITPVNQKKKGAWSVGDVAKVTLKVKTPAPQSWVVIEDPVPAGASILQSSFATATERKEELIRSYYSWFNSEETMEYTIRFNQPGAFVLPISRVEAMYSPDLFAELPESQWVIEK</sequence>
<dbReference type="GO" id="GO:0004866">
    <property type="term" value="F:endopeptidase inhibitor activity"/>
    <property type="evidence" value="ECO:0007669"/>
    <property type="project" value="InterPro"/>
</dbReference>
<dbReference type="Pfam" id="PF11974">
    <property type="entry name" value="bMG3"/>
    <property type="match status" value="1"/>
</dbReference>
<dbReference type="PANTHER" id="PTHR40094:SF1">
    <property type="entry name" value="UBIQUITIN DOMAIN-CONTAINING PROTEIN"/>
    <property type="match status" value="1"/>
</dbReference>
<evidence type="ECO:0008006" key="6">
    <source>
        <dbReference type="Google" id="ProtNLM"/>
    </source>
</evidence>
<evidence type="ECO:0000259" key="3">
    <source>
        <dbReference type="SMART" id="SM01360"/>
    </source>
</evidence>
<evidence type="ECO:0000313" key="4">
    <source>
        <dbReference type="EMBL" id="KYG67518.1"/>
    </source>
</evidence>
<dbReference type="InterPro" id="IPR041246">
    <property type="entry name" value="Bact_MG10"/>
</dbReference>
<dbReference type="Pfam" id="PF00207">
    <property type="entry name" value="A2M"/>
    <property type="match status" value="1"/>
</dbReference>
<protein>
    <recommendedName>
        <fullName evidence="6">Alpha-2-macroglobulin</fullName>
    </recommendedName>
</protein>